<proteinExistence type="predicted"/>
<evidence type="ECO:0000256" key="1">
    <source>
        <dbReference type="ARBA" id="ARBA00023015"/>
    </source>
</evidence>
<dbReference type="InterPro" id="IPR007737">
    <property type="entry name" value="Mga_HTH"/>
</dbReference>
<evidence type="ECO:0000313" key="4">
    <source>
        <dbReference type="EMBL" id="MFD1429299.1"/>
    </source>
</evidence>
<sequence>MEIFEILDADEQRQLRLLQFLLRQSKPLSFGALTQHLAQSPATLHSDLSALCNRLVRLEGGLTLDLTDDVIELHGTHQWSAQEIDYYCFFERSLSYRLLIDLLIHPELSLVQRAEMLHISRATLARRIRELNGHLEEFQVQIKAGRLAGSEPQIRHLFVQWIWATVPYDLIVSQIMVPSGTAVIEGIERRSPGLFSWDGTVRMQLYFAIMKARAAKHTANLPRGVCLDDATPELALIRDVVATHAHATGMTWTAGEQLWLERMMKANMAFSTDSEGGRRAIAAETAKDPAITALDRTIGQLVRTSLGAFTIADDVFDMLSYSLQQSYFSVLYFNGIINVPANYIPMPVMFRVPSERVTKVLVRMRQATATIMATHGGISAEKLDELSLRYRMAMDLVIANIQDKIVVGCNFGRDRMFTEAQIELIRRTLRTTVTVDFEAYHPAHHYDAVITARPTSAAERQDARVFIVLSPDFTPDMGDLELFLEHIYMRFLSERYDRFVAAQRETAGED</sequence>
<dbReference type="PANTHER" id="PTHR30185">
    <property type="entry name" value="CRYPTIC BETA-GLUCOSIDE BGL OPERON ANTITERMINATOR"/>
    <property type="match status" value="1"/>
</dbReference>
<protein>
    <submittedName>
        <fullName evidence="4">Helix-turn-helix domain-containing protein</fullName>
    </submittedName>
</protein>
<reference evidence="5" key="1">
    <citation type="journal article" date="2019" name="Int. J. Syst. Evol. Microbiol.">
        <title>The Global Catalogue of Microorganisms (GCM) 10K type strain sequencing project: providing services to taxonomists for standard genome sequencing and annotation.</title>
        <authorList>
            <consortium name="The Broad Institute Genomics Platform"/>
            <consortium name="The Broad Institute Genome Sequencing Center for Infectious Disease"/>
            <person name="Wu L."/>
            <person name="Ma J."/>
        </authorList>
    </citation>
    <scope>NUCLEOTIDE SEQUENCE [LARGE SCALE GENOMIC DNA]</scope>
    <source>
        <strain evidence="5">CCM 8980</strain>
    </source>
</reference>
<name>A0ABW4CER5_9LACO</name>
<dbReference type="EMBL" id="JBHTOC010000004">
    <property type="protein sequence ID" value="MFD1429299.1"/>
    <property type="molecule type" value="Genomic_DNA"/>
</dbReference>
<evidence type="ECO:0000259" key="3">
    <source>
        <dbReference type="Pfam" id="PF05043"/>
    </source>
</evidence>
<evidence type="ECO:0000256" key="2">
    <source>
        <dbReference type="ARBA" id="ARBA00023163"/>
    </source>
</evidence>
<evidence type="ECO:0000313" key="5">
    <source>
        <dbReference type="Proteomes" id="UP001597196"/>
    </source>
</evidence>
<keyword evidence="2" id="KW-0804">Transcription</keyword>
<keyword evidence="5" id="KW-1185">Reference proteome</keyword>
<dbReference type="RefSeq" id="WP_203626229.1">
    <property type="nucleotide sequence ID" value="NZ_BOLQ01000003.1"/>
</dbReference>
<keyword evidence="1" id="KW-0805">Transcription regulation</keyword>
<dbReference type="InterPro" id="IPR050661">
    <property type="entry name" value="BglG_antiterminators"/>
</dbReference>
<comment type="caution">
    <text evidence="4">The sequence shown here is derived from an EMBL/GenBank/DDBJ whole genome shotgun (WGS) entry which is preliminary data.</text>
</comment>
<accession>A0ABW4CER5</accession>
<dbReference type="Proteomes" id="UP001597196">
    <property type="component" value="Unassembled WGS sequence"/>
</dbReference>
<gene>
    <name evidence="4" type="ORF">ACFQ4P_03410</name>
</gene>
<organism evidence="4 5">
    <name type="scientific">Lacticaseibacillus mingshuiensis</name>
    <dbReference type="NCBI Taxonomy" id="2799574"/>
    <lineage>
        <taxon>Bacteria</taxon>
        <taxon>Bacillati</taxon>
        <taxon>Bacillota</taxon>
        <taxon>Bacilli</taxon>
        <taxon>Lactobacillales</taxon>
        <taxon>Lactobacillaceae</taxon>
        <taxon>Lacticaseibacillus</taxon>
    </lineage>
</organism>
<feature type="domain" description="Mga helix-turn-helix" evidence="3">
    <location>
        <begin position="88"/>
        <end position="160"/>
    </location>
</feature>
<dbReference type="Gene3D" id="1.10.10.10">
    <property type="entry name" value="Winged helix-like DNA-binding domain superfamily/Winged helix DNA-binding domain"/>
    <property type="match status" value="1"/>
</dbReference>
<dbReference type="PANTHER" id="PTHR30185:SF18">
    <property type="entry name" value="TRANSCRIPTIONAL REGULATOR MTLR"/>
    <property type="match status" value="1"/>
</dbReference>
<dbReference type="Pfam" id="PF05043">
    <property type="entry name" value="Mga"/>
    <property type="match status" value="1"/>
</dbReference>
<dbReference type="InterPro" id="IPR036388">
    <property type="entry name" value="WH-like_DNA-bd_sf"/>
</dbReference>